<dbReference type="AlphaFoldDB" id="A0A8X6N219"/>
<evidence type="ECO:0000313" key="2">
    <source>
        <dbReference type="Proteomes" id="UP000887013"/>
    </source>
</evidence>
<proteinExistence type="predicted"/>
<dbReference type="Proteomes" id="UP000887013">
    <property type="component" value="Unassembled WGS sequence"/>
</dbReference>
<name>A0A8X6N219_NEPPI</name>
<accession>A0A8X6N219</accession>
<evidence type="ECO:0000313" key="1">
    <source>
        <dbReference type="EMBL" id="GFS89351.1"/>
    </source>
</evidence>
<keyword evidence="2" id="KW-1185">Reference proteome</keyword>
<organism evidence="1 2">
    <name type="scientific">Nephila pilipes</name>
    <name type="common">Giant wood spider</name>
    <name type="synonym">Nephila maculata</name>
    <dbReference type="NCBI Taxonomy" id="299642"/>
    <lineage>
        <taxon>Eukaryota</taxon>
        <taxon>Metazoa</taxon>
        <taxon>Ecdysozoa</taxon>
        <taxon>Arthropoda</taxon>
        <taxon>Chelicerata</taxon>
        <taxon>Arachnida</taxon>
        <taxon>Araneae</taxon>
        <taxon>Araneomorphae</taxon>
        <taxon>Entelegynae</taxon>
        <taxon>Araneoidea</taxon>
        <taxon>Nephilidae</taxon>
        <taxon>Nephila</taxon>
    </lineage>
</organism>
<protein>
    <submittedName>
        <fullName evidence="1">Uncharacterized protein</fullName>
    </submittedName>
</protein>
<gene>
    <name evidence="1" type="ORF">NPIL_207011</name>
</gene>
<reference evidence="1" key="1">
    <citation type="submission" date="2020-08" db="EMBL/GenBank/DDBJ databases">
        <title>Multicomponent nature underlies the extraordinary mechanical properties of spider dragline silk.</title>
        <authorList>
            <person name="Kono N."/>
            <person name="Nakamura H."/>
            <person name="Mori M."/>
            <person name="Yoshida Y."/>
            <person name="Ohtoshi R."/>
            <person name="Malay A.D."/>
            <person name="Moran D.A.P."/>
            <person name="Tomita M."/>
            <person name="Numata K."/>
            <person name="Arakawa K."/>
        </authorList>
    </citation>
    <scope>NUCLEOTIDE SEQUENCE</scope>
</reference>
<sequence>MGSQVLVGWHFEMAAFMLTPACLERMNLLPYGVSKCPESINTPNSRVPSMGSHIPLTGHAIASSCGRWLTLGCISSDFSVSLIPPQIICCHLVHGDCQTSAISMGSMTVHQTPGGVTWEMFCPRTSVCREVPSIFFGSAPCRLFLSQGSAARKAGFDSETNRQSDTVGACL</sequence>
<dbReference type="EMBL" id="BMAW01004508">
    <property type="protein sequence ID" value="GFS89351.1"/>
    <property type="molecule type" value="Genomic_DNA"/>
</dbReference>
<comment type="caution">
    <text evidence="1">The sequence shown here is derived from an EMBL/GenBank/DDBJ whole genome shotgun (WGS) entry which is preliminary data.</text>
</comment>